<comment type="function">
    <text evidence="1">Binds to various kinds of negatively charged substances such as heparin, phospholipids, and dextran sulfate. May prevent activation of the intrinsic blood coagulation cascade by binding to phospholipids on the surface of damaged cells.</text>
</comment>
<evidence type="ECO:0000313" key="16">
    <source>
        <dbReference type="Ensembl" id="ENSSFOP00015008519.1"/>
    </source>
</evidence>
<dbReference type="InterPro" id="IPR050350">
    <property type="entry name" value="Compl-Cell_Adhes-Reg"/>
</dbReference>
<dbReference type="InterPro" id="IPR015104">
    <property type="entry name" value="Sushi_2"/>
</dbReference>
<evidence type="ECO:0000256" key="7">
    <source>
        <dbReference type="ARBA" id="ARBA00022729"/>
    </source>
</evidence>
<dbReference type="Gene3D" id="2.10.70.10">
    <property type="entry name" value="Complement Module, domain 1"/>
    <property type="match status" value="5"/>
</dbReference>
<dbReference type="Pfam" id="PF00084">
    <property type="entry name" value="Sushi"/>
    <property type="match status" value="4"/>
</dbReference>
<feature type="domain" description="Sushi" evidence="15">
    <location>
        <begin position="84"/>
        <end position="141"/>
    </location>
</feature>
<evidence type="ECO:0000256" key="14">
    <source>
        <dbReference type="SAM" id="SignalP"/>
    </source>
</evidence>
<gene>
    <name evidence="16" type="primary">APOH</name>
</gene>
<feature type="disulfide bond" evidence="13">
    <location>
        <begin position="112"/>
        <end position="139"/>
    </location>
</feature>
<dbReference type="SUPFAM" id="SSF57535">
    <property type="entry name" value="Complement control module/SCR domain"/>
    <property type="match status" value="5"/>
</dbReference>
<reference evidence="16" key="3">
    <citation type="submission" date="2025-09" db="UniProtKB">
        <authorList>
            <consortium name="Ensembl"/>
        </authorList>
    </citation>
    <scope>IDENTIFICATION</scope>
</reference>
<dbReference type="PANTHER" id="PTHR19325">
    <property type="entry name" value="COMPLEMENT COMPONENT-RELATED SUSHI DOMAIN-CONTAINING"/>
    <property type="match status" value="1"/>
</dbReference>
<dbReference type="SMART" id="SM00032">
    <property type="entry name" value="CCP"/>
    <property type="match status" value="4"/>
</dbReference>
<evidence type="ECO:0000256" key="12">
    <source>
        <dbReference type="ARBA" id="ARBA00033414"/>
    </source>
</evidence>
<dbReference type="KEGG" id="sfm:108939838"/>
<sequence length="350" mass="38924">MSPSLHLFLLCHLSLFTSVTPGKVCGRPPLPDTIDQTGIQRVYEPGAEVFLACKRGYVPSAGSRKIICTSNGKWTNPTLKCEPKQCDVPGPLMNGKIHFTDISFQSVINFTCNEGYVLRGVNNSECLQNGTWSNALPFCEVVTCGLPEIPKYGKIIHHKKSKDNTTAFGDSVTYECLPPQALFGNEIGFCTANGNWTKAPECRFVTCPVPPGIENGFISFAVKREHSYKEKVKYGCKVDYILDGPVEIECQKTGQWSTMPVCRAPCRVDIERGRIFYNGQKIWIENLKPNKILHSEVVAVYCKNKEKACGYPVTSQCINGILRIPQCYEEPSGVQYNLNSKSLPSEIKMC</sequence>
<feature type="disulfide bond" evidence="13">
    <location>
        <begin position="207"/>
        <end position="250"/>
    </location>
</feature>
<evidence type="ECO:0000256" key="5">
    <source>
        <dbReference type="ARBA" id="ARBA00022659"/>
    </source>
</evidence>
<evidence type="ECO:0000256" key="11">
    <source>
        <dbReference type="ARBA" id="ARBA00029855"/>
    </source>
</evidence>
<evidence type="ECO:0000256" key="9">
    <source>
        <dbReference type="ARBA" id="ARBA00023157"/>
    </source>
</evidence>
<dbReference type="PANTHER" id="PTHR19325:SF549">
    <property type="entry name" value="BETA-2-GLYCOPROTEIN 1"/>
    <property type="match status" value="1"/>
</dbReference>
<evidence type="ECO:0000256" key="2">
    <source>
        <dbReference type="ARBA" id="ARBA00004613"/>
    </source>
</evidence>
<dbReference type="InterPro" id="IPR000436">
    <property type="entry name" value="Sushi_SCR_CCP_dom"/>
</dbReference>
<comment type="subcellular location">
    <subcellularLocation>
        <location evidence="2">Secreted</location>
    </subcellularLocation>
</comment>
<dbReference type="Ensembl" id="ENSSFOT00015008639.2">
    <property type="protein sequence ID" value="ENSSFOP00015008519.1"/>
    <property type="gene ID" value="ENSSFOG00015005570.2"/>
</dbReference>
<evidence type="ECO:0000256" key="1">
    <source>
        <dbReference type="ARBA" id="ARBA00003651"/>
    </source>
</evidence>
<evidence type="ECO:0000256" key="6">
    <source>
        <dbReference type="ARBA" id="ARBA00022674"/>
    </source>
</evidence>
<feature type="domain" description="Sushi" evidence="15">
    <location>
        <begin position="205"/>
        <end position="264"/>
    </location>
</feature>
<evidence type="ECO:0000256" key="10">
    <source>
        <dbReference type="ARBA" id="ARBA00023180"/>
    </source>
</evidence>
<name>A0A8C9RAG8_SCLFO</name>
<dbReference type="GO" id="GO:0008201">
    <property type="term" value="F:heparin binding"/>
    <property type="evidence" value="ECO:0007669"/>
    <property type="project" value="UniProtKB-KW"/>
</dbReference>
<feature type="domain" description="Sushi" evidence="15">
    <location>
        <begin position="142"/>
        <end position="204"/>
    </location>
</feature>
<keyword evidence="10" id="KW-0325">Glycoprotein</keyword>
<dbReference type="PROSITE" id="PS50923">
    <property type="entry name" value="SUSHI"/>
    <property type="match status" value="4"/>
</dbReference>
<dbReference type="Proteomes" id="UP000694397">
    <property type="component" value="Chromosome 20"/>
</dbReference>
<dbReference type="GeneTree" id="ENSGT00940000157228"/>
<dbReference type="GO" id="GO:0005576">
    <property type="term" value="C:extracellular region"/>
    <property type="evidence" value="ECO:0007669"/>
    <property type="project" value="UniProtKB-SubCell"/>
</dbReference>
<feature type="disulfide bond" evidence="13">
    <location>
        <begin position="25"/>
        <end position="68"/>
    </location>
</feature>
<protein>
    <recommendedName>
        <fullName evidence="3">Beta-2-glycoprotein 1</fullName>
    </recommendedName>
    <alternativeName>
        <fullName evidence="11">Apolipoprotein H</fullName>
    </alternativeName>
    <alternativeName>
        <fullName evidence="12">Beta-2-glycoprotein I</fullName>
    </alternativeName>
</protein>
<organism evidence="16 17">
    <name type="scientific">Scleropages formosus</name>
    <name type="common">Asian bonytongue</name>
    <name type="synonym">Osteoglossum formosum</name>
    <dbReference type="NCBI Taxonomy" id="113540"/>
    <lineage>
        <taxon>Eukaryota</taxon>
        <taxon>Metazoa</taxon>
        <taxon>Chordata</taxon>
        <taxon>Craniata</taxon>
        <taxon>Vertebrata</taxon>
        <taxon>Euteleostomi</taxon>
        <taxon>Actinopterygii</taxon>
        <taxon>Neopterygii</taxon>
        <taxon>Teleostei</taxon>
        <taxon>Osteoglossocephala</taxon>
        <taxon>Osteoglossomorpha</taxon>
        <taxon>Osteoglossiformes</taxon>
        <taxon>Osteoglossidae</taxon>
        <taxon>Scleropages</taxon>
    </lineage>
</organism>
<feature type="signal peptide" evidence="14">
    <location>
        <begin position="1"/>
        <end position="21"/>
    </location>
</feature>
<keyword evidence="4" id="KW-0964">Secreted</keyword>
<evidence type="ECO:0000256" key="13">
    <source>
        <dbReference type="PROSITE-ProRule" id="PRU00302"/>
    </source>
</evidence>
<reference evidence="16" key="2">
    <citation type="submission" date="2025-08" db="UniProtKB">
        <authorList>
            <consortium name="Ensembl"/>
        </authorList>
    </citation>
    <scope>IDENTIFICATION</scope>
</reference>
<proteinExistence type="predicted"/>
<dbReference type="InterPro" id="IPR035976">
    <property type="entry name" value="Sushi/SCR/CCP_sf"/>
</dbReference>
<evidence type="ECO:0000256" key="8">
    <source>
        <dbReference type="ARBA" id="ARBA00022737"/>
    </source>
</evidence>
<evidence type="ECO:0000259" key="15">
    <source>
        <dbReference type="PROSITE" id="PS50923"/>
    </source>
</evidence>
<keyword evidence="9 13" id="KW-1015">Disulfide bond</keyword>
<keyword evidence="5 13" id="KW-0768">Sushi</keyword>
<feature type="chain" id="PRO_5034007159" description="Beta-2-glycoprotein 1" evidence="14">
    <location>
        <begin position="22"/>
        <end position="350"/>
    </location>
</feature>
<reference evidence="16 17" key="1">
    <citation type="submission" date="2019-04" db="EMBL/GenBank/DDBJ databases">
        <authorList>
            <consortium name="Wellcome Sanger Institute Data Sharing"/>
        </authorList>
    </citation>
    <scope>NUCLEOTIDE SEQUENCE [LARGE SCALE GENOMIC DNA]</scope>
</reference>
<accession>A0A8C9RAG8</accession>
<dbReference type="Pfam" id="PF09014">
    <property type="entry name" value="Sushi_2"/>
    <property type="match status" value="1"/>
</dbReference>
<keyword evidence="8" id="KW-0677">Repeat</keyword>
<comment type="caution">
    <text evidence="13">Lacks conserved residue(s) required for the propagation of feature annotation.</text>
</comment>
<keyword evidence="7 14" id="KW-0732">Signal</keyword>
<evidence type="ECO:0000313" key="17">
    <source>
        <dbReference type="Proteomes" id="UP000694397"/>
    </source>
</evidence>
<keyword evidence="6" id="KW-0358">Heparin-binding</keyword>
<evidence type="ECO:0000256" key="4">
    <source>
        <dbReference type="ARBA" id="ARBA00022525"/>
    </source>
</evidence>
<dbReference type="OrthoDB" id="6103690at2759"/>
<keyword evidence="17" id="KW-1185">Reference proteome</keyword>
<evidence type="ECO:0000256" key="3">
    <source>
        <dbReference type="ARBA" id="ARBA00020104"/>
    </source>
</evidence>
<dbReference type="CDD" id="cd00033">
    <property type="entry name" value="CCP"/>
    <property type="match status" value="4"/>
</dbReference>
<dbReference type="AlphaFoldDB" id="A0A8C9RAG8"/>
<feature type="domain" description="Sushi" evidence="15">
    <location>
        <begin position="23"/>
        <end position="83"/>
    </location>
</feature>